<evidence type="ECO:0000313" key="1">
    <source>
        <dbReference type="EMBL" id="KAK6301963.1"/>
    </source>
</evidence>
<dbReference type="EMBL" id="JAGTTL010000026">
    <property type="protein sequence ID" value="KAK6301963.1"/>
    <property type="molecule type" value="Genomic_DNA"/>
</dbReference>
<keyword evidence="2" id="KW-1185">Reference proteome</keyword>
<accession>A0AAN8L1Q3</accession>
<sequence length="86" mass="10108">MDTLPLPMVLNRLHWDEDVSTPWKEVFLHTHNTLFVINECIVLKLDKKQSVMAKREIEAFNRTEDREMCPPDQGFFFLLFLGGRSA</sequence>
<proteinExistence type="predicted"/>
<comment type="caution">
    <text evidence="1">The sequence shown here is derived from an EMBL/GenBank/DDBJ whole genome shotgun (WGS) entry which is preliminary data.</text>
</comment>
<dbReference type="AlphaFoldDB" id="A0AAN8L1Q3"/>
<name>A0AAN8L1Q3_9TELE</name>
<organism evidence="1 2">
    <name type="scientific">Coregonus suidteri</name>
    <dbReference type="NCBI Taxonomy" id="861788"/>
    <lineage>
        <taxon>Eukaryota</taxon>
        <taxon>Metazoa</taxon>
        <taxon>Chordata</taxon>
        <taxon>Craniata</taxon>
        <taxon>Vertebrata</taxon>
        <taxon>Euteleostomi</taxon>
        <taxon>Actinopterygii</taxon>
        <taxon>Neopterygii</taxon>
        <taxon>Teleostei</taxon>
        <taxon>Protacanthopterygii</taxon>
        <taxon>Salmoniformes</taxon>
        <taxon>Salmonidae</taxon>
        <taxon>Coregoninae</taxon>
        <taxon>Coregonus</taxon>
    </lineage>
</organism>
<reference evidence="1 2" key="1">
    <citation type="submission" date="2021-04" db="EMBL/GenBank/DDBJ databases">
        <authorList>
            <person name="De Guttry C."/>
            <person name="Zahm M."/>
            <person name="Klopp C."/>
            <person name="Cabau C."/>
            <person name="Louis A."/>
            <person name="Berthelot C."/>
            <person name="Parey E."/>
            <person name="Roest Crollius H."/>
            <person name="Montfort J."/>
            <person name="Robinson-Rechavi M."/>
            <person name="Bucao C."/>
            <person name="Bouchez O."/>
            <person name="Gislard M."/>
            <person name="Lluch J."/>
            <person name="Milhes M."/>
            <person name="Lampietro C."/>
            <person name="Lopez Roques C."/>
            <person name="Donnadieu C."/>
            <person name="Braasch I."/>
            <person name="Desvignes T."/>
            <person name="Postlethwait J."/>
            <person name="Bobe J."/>
            <person name="Wedekind C."/>
            <person name="Guiguen Y."/>
        </authorList>
    </citation>
    <scope>NUCLEOTIDE SEQUENCE [LARGE SCALE GENOMIC DNA]</scope>
    <source>
        <strain evidence="1">Cs_M1</strain>
        <tissue evidence="1">Blood</tissue>
    </source>
</reference>
<evidence type="ECO:0000313" key="2">
    <source>
        <dbReference type="Proteomes" id="UP001356427"/>
    </source>
</evidence>
<protein>
    <submittedName>
        <fullName evidence="1">Uncharacterized protein</fullName>
    </submittedName>
</protein>
<gene>
    <name evidence="1" type="ORF">J4Q44_G00280160</name>
</gene>
<dbReference type="Proteomes" id="UP001356427">
    <property type="component" value="Unassembled WGS sequence"/>
</dbReference>